<feature type="domain" description="C2H2-type" evidence="9">
    <location>
        <begin position="519"/>
        <end position="548"/>
    </location>
</feature>
<evidence type="ECO:0000256" key="4">
    <source>
        <dbReference type="ARBA" id="ARBA00022771"/>
    </source>
</evidence>
<dbReference type="KEGG" id="ndi:NDAI_0C06260"/>
<dbReference type="EMBL" id="HE580269">
    <property type="protein sequence ID" value="CCD24285.1"/>
    <property type="molecule type" value="Genomic_DNA"/>
</dbReference>
<evidence type="ECO:0000313" key="11">
    <source>
        <dbReference type="Proteomes" id="UP000000689"/>
    </source>
</evidence>
<dbReference type="GO" id="GO:0001228">
    <property type="term" value="F:DNA-binding transcription activator activity, RNA polymerase II-specific"/>
    <property type="evidence" value="ECO:0007669"/>
    <property type="project" value="TreeGrafter"/>
</dbReference>
<dbReference type="SMART" id="SM00355">
    <property type="entry name" value="ZnF_C2H2"/>
    <property type="match status" value="2"/>
</dbReference>
<dbReference type="GO" id="GO:0005634">
    <property type="term" value="C:nucleus"/>
    <property type="evidence" value="ECO:0007669"/>
    <property type="project" value="UniProtKB-SubCell"/>
</dbReference>
<dbReference type="SUPFAM" id="SSF57667">
    <property type="entry name" value="beta-beta-alpha zinc fingers"/>
    <property type="match status" value="1"/>
</dbReference>
<evidence type="ECO:0000256" key="8">
    <source>
        <dbReference type="SAM" id="MobiDB-lite"/>
    </source>
</evidence>
<dbReference type="GO" id="GO:0000978">
    <property type="term" value="F:RNA polymerase II cis-regulatory region sequence-specific DNA binding"/>
    <property type="evidence" value="ECO:0007669"/>
    <property type="project" value="TreeGrafter"/>
</dbReference>
<dbReference type="Proteomes" id="UP000000689">
    <property type="component" value="Chromosome 3"/>
</dbReference>
<feature type="region of interest" description="Disordered" evidence="8">
    <location>
        <begin position="139"/>
        <end position="169"/>
    </location>
</feature>
<name>G0W924_NAUDC</name>
<evidence type="ECO:0000256" key="2">
    <source>
        <dbReference type="ARBA" id="ARBA00022723"/>
    </source>
</evidence>
<dbReference type="AlphaFoldDB" id="G0W924"/>
<dbReference type="PROSITE" id="PS00028">
    <property type="entry name" value="ZINC_FINGER_C2H2_1"/>
    <property type="match status" value="2"/>
</dbReference>
<keyword evidence="2" id="KW-0479">Metal-binding</keyword>
<evidence type="ECO:0000256" key="1">
    <source>
        <dbReference type="ARBA" id="ARBA00004123"/>
    </source>
</evidence>
<dbReference type="PANTHER" id="PTHR46451:SF1">
    <property type="entry name" value="RAS-RESPONSIVE ELEMENT-BINDING PROTEIN 1"/>
    <property type="match status" value="1"/>
</dbReference>
<feature type="domain" description="C2H2-type" evidence="9">
    <location>
        <begin position="491"/>
        <end position="518"/>
    </location>
</feature>
<comment type="subcellular location">
    <subcellularLocation>
        <location evidence="1">Nucleus</location>
    </subcellularLocation>
</comment>
<dbReference type="eggNOG" id="KOG1721">
    <property type="taxonomic scope" value="Eukaryota"/>
</dbReference>
<accession>G0W924</accession>
<dbReference type="Pfam" id="PF00096">
    <property type="entry name" value="zf-C2H2"/>
    <property type="match status" value="1"/>
</dbReference>
<dbReference type="Gene3D" id="3.30.160.60">
    <property type="entry name" value="Classic Zinc Finger"/>
    <property type="match status" value="2"/>
</dbReference>
<protein>
    <recommendedName>
        <fullName evidence="9">C2H2-type domain-containing protein</fullName>
    </recommendedName>
</protein>
<sequence length="582" mass="64079">MTLSNTHGHTAHNVQLSKSENGNISSLIPVTDYLNRAEVDHTVGNSKSSLSYILSSPSDTKRMRDTIPESEHDSDLHVHAFVLRNILNSPPVDENKIKLEDIRQYHGDSLVTTDLKRSGCEPVTPQKEKCLSSILEAKENYNGPSSNTLPSSSTTNDYPKRSDKTKDNTINQHIPSVASLLRQTLGTSKTSDLSPSNYAPVNNRMTKNNAVDDVKHSINNLSLPNIYEVVNGNSGITIGTSTSNILAQQHKNIGKNGSIYGPSQPPAPLPPPVPFIIGTNYNPYGIYSNSKVNPNPSQLPYSIMAPSRYEPYNNRLGVCQAADFARPPLPTTFSPSSLPSQLNCQFIPQASISSIIPYSSSLVHDTNGMFYGNSNDGVNHHKNISDNAHSGINGNVHSSGNGNGNGNGNIHGNCNIYGNLHIHINTSPSPRYQLNEGLYSKENIPVKGKMATNSVDMKPIKLEQPMIEIRANNDDDVGEEKSGRVRRRKSRQCHICGKSVTRTSTLQTHMLVHTGDRPFECVWSGCHKRFNVKSNMNRHYKLHLKKQLANEVLADTTQKKELGSLHDDIDVADEYHAKNEND</sequence>
<dbReference type="FunFam" id="3.30.160.60:FF:001102">
    <property type="entry name" value="Transcription factor IIIA"/>
    <property type="match status" value="1"/>
</dbReference>
<evidence type="ECO:0000313" key="10">
    <source>
        <dbReference type="EMBL" id="CCD24285.1"/>
    </source>
</evidence>
<dbReference type="OrthoDB" id="6077919at2759"/>
<dbReference type="PANTHER" id="PTHR46451">
    <property type="entry name" value="RAS-RESPONSIVE ELEMENT-BINDING PROTEIN 1"/>
    <property type="match status" value="1"/>
</dbReference>
<keyword evidence="5" id="KW-0862">Zinc</keyword>
<dbReference type="InterPro" id="IPR036236">
    <property type="entry name" value="Znf_C2H2_sf"/>
</dbReference>
<dbReference type="InterPro" id="IPR013087">
    <property type="entry name" value="Znf_C2H2_type"/>
</dbReference>
<evidence type="ECO:0000256" key="6">
    <source>
        <dbReference type="ARBA" id="ARBA00023242"/>
    </source>
</evidence>
<keyword evidence="3" id="KW-0677">Repeat</keyword>
<feature type="compositionally biased region" description="Basic and acidic residues" evidence="8">
    <location>
        <begin position="158"/>
        <end position="167"/>
    </location>
</feature>
<dbReference type="HOGENOM" id="CLU_468579_0_0_1"/>
<keyword evidence="11" id="KW-1185">Reference proteome</keyword>
<evidence type="ECO:0000256" key="3">
    <source>
        <dbReference type="ARBA" id="ARBA00022737"/>
    </source>
</evidence>
<gene>
    <name evidence="10" type="primary">NDAI0C06260</name>
    <name evidence="10" type="ordered locus">NDAI_0C06260</name>
</gene>
<evidence type="ECO:0000259" key="9">
    <source>
        <dbReference type="PROSITE" id="PS50157"/>
    </source>
</evidence>
<dbReference type="RefSeq" id="XP_003669528.1">
    <property type="nucleotide sequence ID" value="XM_003669480.1"/>
</dbReference>
<evidence type="ECO:0000256" key="7">
    <source>
        <dbReference type="PROSITE-ProRule" id="PRU00042"/>
    </source>
</evidence>
<proteinExistence type="predicted"/>
<organism evidence="10 11">
    <name type="scientific">Naumovozyma dairenensis (strain ATCC 10597 / BCRC 20456 / CBS 421 / NBRC 0211 / NRRL Y-12639)</name>
    <name type="common">Saccharomyces dairenensis</name>
    <dbReference type="NCBI Taxonomy" id="1071378"/>
    <lineage>
        <taxon>Eukaryota</taxon>
        <taxon>Fungi</taxon>
        <taxon>Dikarya</taxon>
        <taxon>Ascomycota</taxon>
        <taxon>Saccharomycotina</taxon>
        <taxon>Saccharomycetes</taxon>
        <taxon>Saccharomycetales</taxon>
        <taxon>Saccharomycetaceae</taxon>
        <taxon>Naumovozyma</taxon>
    </lineage>
</organism>
<keyword evidence="4 7" id="KW-0863">Zinc-finger</keyword>
<dbReference type="InterPro" id="IPR052795">
    <property type="entry name" value="RREB1"/>
</dbReference>
<dbReference type="GO" id="GO:0008270">
    <property type="term" value="F:zinc ion binding"/>
    <property type="evidence" value="ECO:0007669"/>
    <property type="project" value="UniProtKB-KW"/>
</dbReference>
<feature type="compositionally biased region" description="Low complexity" evidence="8">
    <location>
        <begin position="144"/>
        <end position="156"/>
    </location>
</feature>
<keyword evidence="6" id="KW-0539">Nucleus</keyword>
<dbReference type="GeneID" id="11496817"/>
<dbReference type="PROSITE" id="PS50157">
    <property type="entry name" value="ZINC_FINGER_C2H2_2"/>
    <property type="match status" value="2"/>
</dbReference>
<reference evidence="10 11" key="1">
    <citation type="journal article" date="2011" name="Proc. Natl. Acad. Sci. U.S.A.">
        <title>Evolutionary erosion of yeast sex chromosomes by mating-type switching accidents.</title>
        <authorList>
            <person name="Gordon J.L."/>
            <person name="Armisen D."/>
            <person name="Proux-Wera E."/>
            <person name="Oheigeartaigh S.S."/>
            <person name="Byrne K.P."/>
            <person name="Wolfe K.H."/>
        </authorList>
    </citation>
    <scope>NUCLEOTIDE SEQUENCE [LARGE SCALE GENOMIC DNA]</scope>
    <source>
        <strain evidence="11">ATCC 10597 / BCRC 20456 / CBS 421 / NBRC 0211 / NRRL Y-12639</strain>
    </source>
</reference>
<evidence type="ECO:0000256" key="5">
    <source>
        <dbReference type="ARBA" id="ARBA00022833"/>
    </source>
</evidence>